<evidence type="ECO:0008006" key="5">
    <source>
        <dbReference type="Google" id="ProtNLM"/>
    </source>
</evidence>
<evidence type="ECO:0000313" key="4">
    <source>
        <dbReference type="Proteomes" id="UP001153714"/>
    </source>
</evidence>
<sequence length="314" mass="34506">MDCISGWCKSERRLDGSVAIVTGSNTGIGKETASDFFNRGARVSIACRDIEKGNAAKKDIEKTITDSGRGELVVEKLDVASLNSVREFAKRILLREKSIDILVNNAGVMMCVEGKTEDGFETHIGTNHLGHALLTVLLLPKMNSSGDSRIVFVSSLLHKWAPQLDLEDMNFEKSPYDAYQAYCRSKAANVLFARALANELRKRGITNVTTYSLHPGVVGTDIGRHFSDSVVRGASWIFNKASPLFAKSPKCGAQTSIYCAVDEACSKESGLYYADCAVAKTSKQCQDDAFAAKFWDWTIESLKIEKYDPFQTSN</sequence>
<dbReference type="EMBL" id="OU893341">
    <property type="protein sequence ID" value="CAG9782802.1"/>
    <property type="molecule type" value="Genomic_DNA"/>
</dbReference>
<evidence type="ECO:0000256" key="2">
    <source>
        <dbReference type="RuleBase" id="RU000363"/>
    </source>
</evidence>
<gene>
    <name evidence="3" type="ORF">DIATSA_LOCUS1037</name>
</gene>
<dbReference type="InterPro" id="IPR002347">
    <property type="entry name" value="SDR_fam"/>
</dbReference>
<reference evidence="3" key="2">
    <citation type="submission" date="2022-10" db="EMBL/GenBank/DDBJ databases">
        <authorList>
            <consortium name="ENA_rothamsted_submissions"/>
            <consortium name="culmorum"/>
            <person name="King R."/>
        </authorList>
    </citation>
    <scope>NUCLEOTIDE SEQUENCE</scope>
</reference>
<proteinExistence type="inferred from homology"/>
<accession>A0A9N9N1S0</accession>
<organism evidence="3 4">
    <name type="scientific">Diatraea saccharalis</name>
    <name type="common">sugarcane borer</name>
    <dbReference type="NCBI Taxonomy" id="40085"/>
    <lineage>
        <taxon>Eukaryota</taxon>
        <taxon>Metazoa</taxon>
        <taxon>Ecdysozoa</taxon>
        <taxon>Arthropoda</taxon>
        <taxon>Hexapoda</taxon>
        <taxon>Insecta</taxon>
        <taxon>Pterygota</taxon>
        <taxon>Neoptera</taxon>
        <taxon>Endopterygota</taxon>
        <taxon>Lepidoptera</taxon>
        <taxon>Glossata</taxon>
        <taxon>Ditrysia</taxon>
        <taxon>Pyraloidea</taxon>
        <taxon>Crambidae</taxon>
        <taxon>Crambinae</taxon>
        <taxon>Diatraea</taxon>
    </lineage>
</organism>
<reference evidence="3" key="1">
    <citation type="submission" date="2021-12" db="EMBL/GenBank/DDBJ databases">
        <authorList>
            <person name="King R."/>
        </authorList>
    </citation>
    <scope>NUCLEOTIDE SEQUENCE</scope>
</reference>
<keyword evidence="1" id="KW-0560">Oxidoreductase</keyword>
<dbReference type="Pfam" id="PF00106">
    <property type="entry name" value="adh_short"/>
    <property type="match status" value="2"/>
</dbReference>
<dbReference type="PANTHER" id="PTHR43157:SF73">
    <property type="entry name" value="WW DOMAIN-CONTAINING OXIDOREDUCTASE-LIKE PROTEIN"/>
    <property type="match status" value="1"/>
</dbReference>
<dbReference type="Proteomes" id="UP001153714">
    <property type="component" value="Chromosome 10"/>
</dbReference>
<evidence type="ECO:0000256" key="1">
    <source>
        <dbReference type="ARBA" id="ARBA00023002"/>
    </source>
</evidence>
<dbReference type="SUPFAM" id="SSF51735">
    <property type="entry name" value="NAD(P)-binding Rossmann-fold domains"/>
    <property type="match status" value="1"/>
</dbReference>
<dbReference type="OrthoDB" id="191139at2759"/>
<dbReference type="InterPro" id="IPR036291">
    <property type="entry name" value="NAD(P)-bd_dom_sf"/>
</dbReference>
<dbReference type="GO" id="GO:0016491">
    <property type="term" value="F:oxidoreductase activity"/>
    <property type="evidence" value="ECO:0007669"/>
    <property type="project" value="UniProtKB-KW"/>
</dbReference>
<name>A0A9N9N1S0_9NEOP</name>
<dbReference type="PRINTS" id="PR00080">
    <property type="entry name" value="SDRFAMILY"/>
</dbReference>
<dbReference type="PANTHER" id="PTHR43157">
    <property type="entry name" value="PHOSPHATIDYLINOSITOL-GLYCAN BIOSYNTHESIS CLASS F PROTEIN-RELATED"/>
    <property type="match status" value="1"/>
</dbReference>
<protein>
    <recommendedName>
        <fullName evidence="5">Retinol dehydrogenase 12</fullName>
    </recommendedName>
</protein>
<keyword evidence="4" id="KW-1185">Reference proteome</keyword>
<comment type="similarity">
    <text evidence="2">Belongs to the short-chain dehydrogenases/reductases (SDR) family.</text>
</comment>
<dbReference type="AlphaFoldDB" id="A0A9N9N1S0"/>
<dbReference type="CDD" id="cd05327">
    <property type="entry name" value="retinol-DH_like_SDR_c_like"/>
    <property type="match status" value="1"/>
</dbReference>
<dbReference type="Gene3D" id="3.40.50.720">
    <property type="entry name" value="NAD(P)-binding Rossmann-like Domain"/>
    <property type="match status" value="1"/>
</dbReference>
<dbReference type="PRINTS" id="PR00081">
    <property type="entry name" value="GDHRDH"/>
</dbReference>
<evidence type="ECO:0000313" key="3">
    <source>
        <dbReference type="EMBL" id="CAG9782802.1"/>
    </source>
</evidence>